<evidence type="ECO:0000313" key="3">
    <source>
        <dbReference type="Proteomes" id="UP000003160"/>
    </source>
</evidence>
<protein>
    <submittedName>
        <fullName evidence="2">Phosphate-selective porin O and P</fullName>
    </submittedName>
</protein>
<dbReference type="InterPro" id="IPR023614">
    <property type="entry name" value="Porin_dom_sf"/>
</dbReference>
<organism evidence="2 3">
    <name type="scientific">Hallella bergensis DSM 17361</name>
    <dbReference type="NCBI Taxonomy" id="585502"/>
    <lineage>
        <taxon>Bacteria</taxon>
        <taxon>Pseudomonadati</taxon>
        <taxon>Bacteroidota</taxon>
        <taxon>Bacteroidia</taxon>
        <taxon>Bacteroidales</taxon>
        <taxon>Prevotellaceae</taxon>
        <taxon>Hallella</taxon>
    </lineage>
</organism>
<dbReference type="SUPFAM" id="SSF56935">
    <property type="entry name" value="Porins"/>
    <property type="match status" value="1"/>
</dbReference>
<keyword evidence="3" id="KW-1185">Reference proteome</keyword>
<dbReference type="Proteomes" id="UP000003160">
    <property type="component" value="Unassembled WGS sequence"/>
</dbReference>
<dbReference type="Pfam" id="PF07396">
    <property type="entry name" value="Porin_O_P"/>
    <property type="match status" value="1"/>
</dbReference>
<name>D1PWM0_9BACT</name>
<evidence type="ECO:0000313" key="2">
    <source>
        <dbReference type="EMBL" id="EFA44201.1"/>
    </source>
</evidence>
<sequence>MKKYIMLSVLASCALSLSAQDFDTKPSVTIDNKNEDLHFTVGARFMADAAYYHSDFTPLQSGASITDARIRTSLTYENWKFYADFGFGGGKFSQKNIFLEYATPQPNGGRHAIKAGYYNDPAGSMARNTSLGSYHFISRPGASNALGEGRELGVTYKYTNDRFMAYQGIFTEDQYNKLEAGFNGIVLSGRYQVRPLIDEDQTLSVGANIRYQHVGGGVTENNVLKKSLSLGQTLETYVDEDMQFVSCELPWAENVLDAGAEALYHNRNMFVRGEYMWKRITKKRDSETLFEASNNNIDTWGTLDAWMAANPLKANSFQGGYVEAGFLVFGNPYSFDKNEGVLRGLSGRSLEIVARFNYTGLNDINKGEYFSVARNQYYPDGYMQDYPYKSTSIGGGSVRSWTIGANYSFNRFVQVMLDYTYHNLHKDYLSNDRNFHAVQARMQFVF</sequence>
<dbReference type="RefSeq" id="WP_007173459.1">
    <property type="nucleotide sequence ID" value="NZ_GG704780.1"/>
</dbReference>
<keyword evidence="1" id="KW-0732">Signal</keyword>
<comment type="caution">
    <text evidence="2">The sequence shown here is derived from an EMBL/GenBank/DDBJ whole genome shotgun (WGS) entry which is preliminary data.</text>
</comment>
<reference evidence="2 3" key="1">
    <citation type="submission" date="2009-10" db="EMBL/GenBank/DDBJ databases">
        <authorList>
            <person name="Qin X."/>
            <person name="Bachman B."/>
            <person name="Battles P."/>
            <person name="Bell A."/>
            <person name="Bess C."/>
            <person name="Bickham C."/>
            <person name="Chaboub L."/>
            <person name="Chen D."/>
            <person name="Coyle M."/>
            <person name="Deiros D.R."/>
            <person name="Dinh H."/>
            <person name="Forbes L."/>
            <person name="Fowler G."/>
            <person name="Francisco L."/>
            <person name="Fu Q."/>
            <person name="Gubbala S."/>
            <person name="Hale W."/>
            <person name="Han Y."/>
            <person name="Hemphill L."/>
            <person name="Highlander S.K."/>
            <person name="Hirani K."/>
            <person name="Hogues M."/>
            <person name="Jackson L."/>
            <person name="Jakkamsetti A."/>
            <person name="Javaid M."/>
            <person name="Jiang H."/>
            <person name="Korchina V."/>
            <person name="Kovar C."/>
            <person name="Lara F."/>
            <person name="Lee S."/>
            <person name="Mata R."/>
            <person name="Mathew T."/>
            <person name="Moen C."/>
            <person name="Morales K."/>
            <person name="Munidasa M."/>
            <person name="Nazareth L."/>
            <person name="Ngo R."/>
            <person name="Nguyen L."/>
            <person name="Okwuonu G."/>
            <person name="Ongeri F."/>
            <person name="Patil S."/>
            <person name="Petrosino J."/>
            <person name="Pham C."/>
            <person name="Pham P."/>
            <person name="Pu L.-L."/>
            <person name="Puazo M."/>
            <person name="Raj R."/>
            <person name="Reid J."/>
            <person name="Rouhana J."/>
            <person name="Saada N."/>
            <person name="Shang Y."/>
            <person name="Simmons D."/>
            <person name="Thornton R."/>
            <person name="Warren J."/>
            <person name="Weissenberger G."/>
            <person name="Zhang J."/>
            <person name="Zhang L."/>
            <person name="Zhou C."/>
            <person name="Zhu D."/>
            <person name="Muzny D."/>
            <person name="Worley K."/>
            <person name="Gibbs R."/>
        </authorList>
    </citation>
    <scope>NUCLEOTIDE SEQUENCE [LARGE SCALE GENOMIC DNA]</scope>
    <source>
        <strain evidence="2 3">DSM 17361</strain>
    </source>
</reference>
<feature type="chain" id="PRO_5003026703" evidence="1">
    <location>
        <begin position="20"/>
        <end position="446"/>
    </location>
</feature>
<dbReference type="AlphaFoldDB" id="D1PWM0"/>
<dbReference type="InterPro" id="IPR010870">
    <property type="entry name" value="Porin_O/P"/>
</dbReference>
<dbReference type="OrthoDB" id="1014488at2"/>
<proteinExistence type="predicted"/>
<gene>
    <name evidence="2" type="ORF">HMPREF0645_1355</name>
</gene>
<feature type="signal peptide" evidence="1">
    <location>
        <begin position="1"/>
        <end position="19"/>
    </location>
</feature>
<dbReference type="HOGENOM" id="CLU_031025_5_0_10"/>
<accession>D1PWM0</accession>
<dbReference type="Gene3D" id="2.40.160.10">
    <property type="entry name" value="Porin"/>
    <property type="match status" value="1"/>
</dbReference>
<dbReference type="eggNOG" id="COG3746">
    <property type="taxonomic scope" value="Bacteria"/>
</dbReference>
<evidence type="ECO:0000256" key="1">
    <source>
        <dbReference type="SAM" id="SignalP"/>
    </source>
</evidence>
<dbReference type="EMBL" id="ACKS01000058">
    <property type="protein sequence ID" value="EFA44201.1"/>
    <property type="molecule type" value="Genomic_DNA"/>
</dbReference>